<gene>
    <name evidence="1" type="ORF">DFH07DRAFT_960662</name>
</gene>
<evidence type="ECO:0000313" key="1">
    <source>
        <dbReference type="EMBL" id="KAJ7752226.1"/>
    </source>
</evidence>
<evidence type="ECO:0000313" key="2">
    <source>
        <dbReference type="Proteomes" id="UP001215280"/>
    </source>
</evidence>
<reference evidence="1" key="1">
    <citation type="submission" date="2023-03" db="EMBL/GenBank/DDBJ databases">
        <title>Massive genome expansion in bonnet fungi (Mycena s.s.) driven by repeated elements and novel gene families across ecological guilds.</title>
        <authorList>
            <consortium name="Lawrence Berkeley National Laboratory"/>
            <person name="Harder C.B."/>
            <person name="Miyauchi S."/>
            <person name="Viragh M."/>
            <person name="Kuo A."/>
            <person name="Thoen E."/>
            <person name="Andreopoulos B."/>
            <person name="Lu D."/>
            <person name="Skrede I."/>
            <person name="Drula E."/>
            <person name="Henrissat B."/>
            <person name="Morin E."/>
            <person name="Kohler A."/>
            <person name="Barry K."/>
            <person name="LaButti K."/>
            <person name="Morin E."/>
            <person name="Salamov A."/>
            <person name="Lipzen A."/>
            <person name="Mereny Z."/>
            <person name="Hegedus B."/>
            <person name="Baldrian P."/>
            <person name="Stursova M."/>
            <person name="Weitz H."/>
            <person name="Taylor A."/>
            <person name="Grigoriev I.V."/>
            <person name="Nagy L.G."/>
            <person name="Martin F."/>
            <person name="Kauserud H."/>
        </authorList>
    </citation>
    <scope>NUCLEOTIDE SEQUENCE</scope>
    <source>
        <strain evidence="1">CBHHK188m</strain>
    </source>
</reference>
<protein>
    <submittedName>
        <fullName evidence="1">Uncharacterized protein</fullName>
    </submittedName>
</protein>
<keyword evidence="2" id="KW-1185">Reference proteome</keyword>
<accession>A0AAD7IWV7</accession>
<dbReference type="AlphaFoldDB" id="A0AAD7IWV7"/>
<comment type="caution">
    <text evidence="1">The sequence shown here is derived from an EMBL/GenBank/DDBJ whole genome shotgun (WGS) entry which is preliminary data.</text>
</comment>
<dbReference type="EMBL" id="JARJLG010000075">
    <property type="protein sequence ID" value="KAJ7752226.1"/>
    <property type="molecule type" value="Genomic_DNA"/>
</dbReference>
<dbReference type="Proteomes" id="UP001215280">
    <property type="component" value="Unassembled WGS sequence"/>
</dbReference>
<name>A0AAD7IWV7_9AGAR</name>
<sequence>MSPCTPLCASLFFFAPLPGVARKSNISDVGLPHALLRAPRPPYPSAPFPRGRRAFARGIKELNILRIFETLDSHILSFGPPVPRTLRHRTRRGRRAFARGIKRIEYLPIFETSDSHMPSFGPRAPHNRRHYSRRGRRDFARAVKKIEYFRIFGTSDSHMPSFGHPSPVPFGTVPAAAAATSPGVSKKLNIFGFLTPTSFPSVPAPPIPARTVPRCGRRDFARAVKKN</sequence>
<organism evidence="1 2">
    <name type="scientific">Mycena maculata</name>
    <dbReference type="NCBI Taxonomy" id="230809"/>
    <lineage>
        <taxon>Eukaryota</taxon>
        <taxon>Fungi</taxon>
        <taxon>Dikarya</taxon>
        <taxon>Basidiomycota</taxon>
        <taxon>Agaricomycotina</taxon>
        <taxon>Agaricomycetes</taxon>
        <taxon>Agaricomycetidae</taxon>
        <taxon>Agaricales</taxon>
        <taxon>Marasmiineae</taxon>
        <taxon>Mycenaceae</taxon>
        <taxon>Mycena</taxon>
    </lineage>
</organism>
<proteinExistence type="predicted"/>